<dbReference type="Proteomes" id="UP000299102">
    <property type="component" value="Unassembled WGS sequence"/>
</dbReference>
<organism evidence="1 2">
    <name type="scientific">Eumeta variegata</name>
    <name type="common">Bagworm moth</name>
    <name type="synonym">Eumeta japonica</name>
    <dbReference type="NCBI Taxonomy" id="151549"/>
    <lineage>
        <taxon>Eukaryota</taxon>
        <taxon>Metazoa</taxon>
        <taxon>Ecdysozoa</taxon>
        <taxon>Arthropoda</taxon>
        <taxon>Hexapoda</taxon>
        <taxon>Insecta</taxon>
        <taxon>Pterygota</taxon>
        <taxon>Neoptera</taxon>
        <taxon>Endopterygota</taxon>
        <taxon>Lepidoptera</taxon>
        <taxon>Glossata</taxon>
        <taxon>Ditrysia</taxon>
        <taxon>Tineoidea</taxon>
        <taxon>Psychidae</taxon>
        <taxon>Oiketicinae</taxon>
        <taxon>Eumeta</taxon>
    </lineage>
</organism>
<name>A0A4C1TIE5_EUMVA</name>
<proteinExistence type="predicted"/>
<keyword evidence="2" id="KW-1185">Reference proteome</keyword>
<dbReference type="EMBL" id="BGZK01000062">
    <property type="protein sequence ID" value="GBP14272.1"/>
    <property type="molecule type" value="Genomic_DNA"/>
</dbReference>
<sequence>MSLVESKTTSEECFSEANLELEVVVSPSLNGLTDNKFCHHEGCGGRGRRGGGAARPVARVPVAAPARHVTKSDDRGRLGRREPAPVAAQAAWAPAGSVRARLRVREARALPPRRARAPAPAAFRARPARAQIQSKCLRNQYCHLSREGLTLGSLQPTPARVGHFVIKCGCASNLNRHGTEFGAMQGTPIKFARLRQAGSVRSDNCFADAIATALRQTKPDITLHRDRRQL</sequence>
<gene>
    <name evidence="1" type="ORF">EVAR_7692_1</name>
</gene>
<accession>A0A4C1TIE5</accession>
<reference evidence="1 2" key="1">
    <citation type="journal article" date="2019" name="Commun. Biol.">
        <title>The bagworm genome reveals a unique fibroin gene that provides high tensile strength.</title>
        <authorList>
            <person name="Kono N."/>
            <person name="Nakamura H."/>
            <person name="Ohtoshi R."/>
            <person name="Tomita M."/>
            <person name="Numata K."/>
            <person name="Arakawa K."/>
        </authorList>
    </citation>
    <scope>NUCLEOTIDE SEQUENCE [LARGE SCALE GENOMIC DNA]</scope>
</reference>
<evidence type="ECO:0000313" key="1">
    <source>
        <dbReference type="EMBL" id="GBP14272.1"/>
    </source>
</evidence>
<comment type="caution">
    <text evidence="1">The sequence shown here is derived from an EMBL/GenBank/DDBJ whole genome shotgun (WGS) entry which is preliminary data.</text>
</comment>
<protein>
    <submittedName>
        <fullName evidence="1">Uncharacterized protein</fullName>
    </submittedName>
</protein>
<evidence type="ECO:0000313" key="2">
    <source>
        <dbReference type="Proteomes" id="UP000299102"/>
    </source>
</evidence>
<dbReference type="AlphaFoldDB" id="A0A4C1TIE5"/>